<evidence type="ECO:0000313" key="2">
    <source>
        <dbReference type="EMBL" id="KAK7836432.1"/>
    </source>
</evidence>
<name>A0AAW0KB26_QUESU</name>
<keyword evidence="1" id="KW-0732">Signal</keyword>
<feature type="signal peptide" evidence="1">
    <location>
        <begin position="1"/>
        <end position="29"/>
    </location>
</feature>
<reference evidence="2 3" key="1">
    <citation type="journal article" date="2018" name="Sci. Data">
        <title>The draft genome sequence of cork oak.</title>
        <authorList>
            <person name="Ramos A.M."/>
            <person name="Usie A."/>
            <person name="Barbosa P."/>
            <person name="Barros P.M."/>
            <person name="Capote T."/>
            <person name="Chaves I."/>
            <person name="Simoes F."/>
            <person name="Abreu I."/>
            <person name="Carrasquinho I."/>
            <person name="Faro C."/>
            <person name="Guimaraes J.B."/>
            <person name="Mendonca D."/>
            <person name="Nobrega F."/>
            <person name="Rodrigues L."/>
            <person name="Saibo N.J.M."/>
            <person name="Varela M.C."/>
            <person name="Egas C."/>
            <person name="Matos J."/>
            <person name="Miguel C.M."/>
            <person name="Oliveira M.M."/>
            <person name="Ricardo C.P."/>
            <person name="Goncalves S."/>
        </authorList>
    </citation>
    <scope>NUCLEOTIDE SEQUENCE [LARGE SCALE GENOMIC DNA]</scope>
    <source>
        <strain evidence="3">cv. HL8</strain>
    </source>
</reference>
<comment type="caution">
    <text evidence="2">The sequence shown here is derived from an EMBL/GenBank/DDBJ whole genome shotgun (WGS) entry which is preliminary data.</text>
</comment>
<gene>
    <name evidence="2" type="ORF">CFP56_022498</name>
</gene>
<evidence type="ECO:0000256" key="1">
    <source>
        <dbReference type="SAM" id="SignalP"/>
    </source>
</evidence>
<feature type="chain" id="PRO_5043508425" evidence="1">
    <location>
        <begin position="30"/>
        <end position="162"/>
    </location>
</feature>
<accession>A0AAW0KB26</accession>
<sequence>MDTHCRSISMLMSLFLNWIFISMKYNSQGLVGWSSLKFLCIGYTALSEDVINEVLMGSPRLEFLKLKLVIDSCYSKCHEPIELEIVAPKIESLEILGNFYRKNDEEEEVRKDSVEVVSELFENLHQVKKLIVGKWCLKQYFMLFLTANVDYHLQRHECINII</sequence>
<keyword evidence="3" id="KW-1185">Reference proteome</keyword>
<protein>
    <submittedName>
        <fullName evidence="2">Uncharacterized protein</fullName>
    </submittedName>
</protein>
<dbReference type="AlphaFoldDB" id="A0AAW0KB26"/>
<evidence type="ECO:0000313" key="3">
    <source>
        <dbReference type="Proteomes" id="UP000237347"/>
    </source>
</evidence>
<organism evidence="2 3">
    <name type="scientific">Quercus suber</name>
    <name type="common">Cork oak</name>
    <dbReference type="NCBI Taxonomy" id="58331"/>
    <lineage>
        <taxon>Eukaryota</taxon>
        <taxon>Viridiplantae</taxon>
        <taxon>Streptophyta</taxon>
        <taxon>Embryophyta</taxon>
        <taxon>Tracheophyta</taxon>
        <taxon>Spermatophyta</taxon>
        <taxon>Magnoliopsida</taxon>
        <taxon>eudicotyledons</taxon>
        <taxon>Gunneridae</taxon>
        <taxon>Pentapetalae</taxon>
        <taxon>rosids</taxon>
        <taxon>fabids</taxon>
        <taxon>Fagales</taxon>
        <taxon>Fagaceae</taxon>
        <taxon>Quercus</taxon>
    </lineage>
</organism>
<dbReference type="Proteomes" id="UP000237347">
    <property type="component" value="Unassembled WGS sequence"/>
</dbReference>
<proteinExistence type="predicted"/>
<dbReference type="EMBL" id="PKMF04000353">
    <property type="protein sequence ID" value="KAK7836432.1"/>
    <property type="molecule type" value="Genomic_DNA"/>
</dbReference>